<name>A0A5E4QXZ6_9NEOP</name>
<dbReference type="Proteomes" id="UP000324832">
    <property type="component" value="Unassembled WGS sequence"/>
</dbReference>
<sequence>MKDVMKITKSMTRSYRFLEALAAGCVPVLLSNGWILPFDERIDWRPGTLCTPGAYPRSSPANTIIMGTIFFINRKNSFYNYRDTARTNNGS</sequence>
<keyword evidence="3" id="KW-1185">Reference proteome</keyword>
<evidence type="ECO:0000313" key="3">
    <source>
        <dbReference type="Proteomes" id="UP000324832"/>
    </source>
</evidence>
<feature type="domain" description="Exostosin GT47" evidence="1">
    <location>
        <begin position="14"/>
        <end position="45"/>
    </location>
</feature>
<dbReference type="Pfam" id="PF03016">
    <property type="entry name" value="Exostosin_GT47"/>
    <property type="match status" value="1"/>
</dbReference>
<evidence type="ECO:0000313" key="2">
    <source>
        <dbReference type="EMBL" id="VVD02113.1"/>
    </source>
</evidence>
<organism evidence="2 3">
    <name type="scientific">Leptidea sinapis</name>
    <dbReference type="NCBI Taxonomy" id="189913"/>
    <lineage>
        <taxon>Eukaryota</taxon>
        <taxon>Metazoa</taxon>
        <taxon>Ecdysozoa</taxon>
        <taxon>Arthropoda</taxon>
        <taxon>Hexapoda</taxon>
        <taxon>Insecta</taxon>
        <taxon>Pterygota</taxon>
        <taxon>Neoptera</taxon>
        <taxon>Endopterygota</taxon>
        <taxon>Lepidoptera</taxon>
        <taxon>Glossata</taxon>
        <taxon>Ditrysia</taxon>
        <taxon>Papilionoidea</taxon>
        <taxon>Pieridae</taxon>
        <taxon>Dismorphiinae</taxon>
        <taxon>Leptidea</taxon>
    </lineage>
</organism>
<proteinExistence type="predicted"/>
<dbReference type="EMBL" id="FZQP02005789">
    <property type="protein sequence ID" value="VVD02113.1"/>
    <property type="molecule type" value="Genomic_DNA"/>
</dbReference>
<dbReference type="InterPro" id="IPR040911">
    <property type="entry name" value="Exostosin_GT47"/>
</dbReference>
<protein>
    <recommendedName>
        <fullName evidence="1">Exostosin GT47 domain-containing protein</fullName>
    </recommendedName>
</protein>
<gene>
    <name evidence="2" type="ORF">LSINAPIS_LOCUS12390</name>
</gene>
<reference evidence="2 3" key="1">
    <citation type="submission" date="2017-07" db="EMBL/GenBank/DDBJ databases">
        <authorList>
            <person name="Talla V."/>
            <person name="Backstrom N."/>
        </authorList>
    </citation>
    <scope>NUCLEOTIDE SEQUENCE [LARGE SCALE GENOMIC DNA]</scope>
</reference>
<accession>A0A5E4QXZ6</accession>
<evidence type="ECO:0000259" key="1">
    <source>
        <dbReference type="Pfam" id="PF03016"/>
    </source>
</evidence>
<dbReference type="AlphaFoldDB" id="A0A5E4QXZ6"/>